<dbReference type="Pfam" id="PF13632">
    <property type="entry name" value="Glyco_trans_2_3"/>
    <property type="match status" value="1"/>
</dbReference>
<feature type="transmembrane region" description="Helical" evidence="11">
    <location>
        <begin position="503"/>
        <end position="523"/>
    </location>
</feature>
<dbReference type="GO" id="GO:0016758">
    <property type="term" value="F:hexosyltransferase activity"/>
    <property type="evidence" value="ECO:0007669"/>
    <property type="project" value="TreeGrafter"/>
</dbReference>
<evidence type="ECO:0000256" key="4">
    <source>
        <dbReference type="ARBA" id="ARBA00022692"/>
    </source>
</evidence>
<evidence type="ECO:0000256" key="7">
    <source>
        <dbReference type="ARBA" id="ARBA00023136"/>
    </source>
</evidence>
<dbReference type="Proteomes" id="UP000294737">
    <property type="component" value="Unassembled WGS sequence"/>
</dbReference>
<keyword evidence="14" id="KW-1185">Reference proteome</keyword>
<proteinExistence type="inferred from homology"/>
<name>A0A4R6G348_9BURK</name>
<dbReference type="PANTHER" id="PTHR43867">
    <property type="entry name" value="CELLULOSE SYNTHASE CATALYTIC SUBUNIT A [UDP-FORMING]"/>
    <property type="match status" value="1"/>
</dbReference>
<dbReference type="Gene3D" id="3.90.550.10">
    <property type="entry name" value="Spore Coat Polysaccharide Biosynthesis Protein SpsA, Chain A"/>
    <property type="match status" value="1"/>
</dbReference>
<dbReference type="PROSITE" id="PS51764">
    <property type="entry name" value="GH26"/>
    <property type="match status" value="1"/>
</dbReference>
<feature type="transmembrane region" description="Helical" evidence="11">
    <location>
        <begin position="53"/>
        <end position="73"/>
    </location>
</feature>
<dbReference type="InterPro" id="IPR001173">
    <property type="entry name" value="Glyco_trans_2-like"/>
</dbReference>
<dbReference type="SUPFAM" id="SSF53448">
    <property type="entry name" value="Nucleotide-diphospho-sugar transferases"/>
    <property type="match status" value="1"/>
</dbReference>
<evidence type="ECO:0000256" key="6">
    <source>
        <dbReference type="ARBA" id="ARBA00022989"/>
    </source>
</evidence>
<feature type="domain" description="GH26" evidence="12">
    <location>
        <begin position="556"/>
        <end position="889"/>
    </location>
</feature>
<dbReference type="Gene3D" id="3.20.20.80">
    <property type="entry name" value="Glycosidases"/>
    <property type="match status" value="1"/>
</dbReference>
<dbReference type="GO" id="GO:0005886">
    <property type="term" value="C:plasma membrane"/>
    <property type="evidence" value="ECO:0007669"/>
    <property type="project" value="TreeGrafter"/>
</dbReference>
<dbReference type="RefSeq" id="WP_112992686.1">
    <property type="nucleotide sequence ID" value="NZ_PTLZ01000003.1"/>
</dbReference>
<feature type="transmembrane region" description="Helical" evidence="11">
    <location>
        <begin position="529"/>
        <end position="550"/>
    </location>
</feature>
<keyword evidence="3" id="KW-0808">Transferase</keyword>
<evidence type="ECO:0000256" key="11">
    <source>
        <dbReference type="SAM" id="Phobius"/>
    </source>
</evidence>
<dbReference type="OrthoDB" id="9806824at2"/>
<sequence>MSARIENFRSQQPLAPSTRDEFRVRNERQEQSSLGTQRAVPFLIPLLSFRQRIVFLMLSGCWLSCLIVFWLWWLRPEHNMDTFRYVVNCAILFWATVVPGYFILIFSRASIANPACPIPDGLRVAMVVTKAPSEPFPIVRTTLLAMLAQNYPHDTWLADEAPSAETIAWCARHGVLLSTRQNVDAYHNLSWPRRTRCKEGNLAYFYDHYGYARYDFVAQLDADHVPADGYLDAMLRPFADPRVGYVSAPSICDSNAAQSWSARGRLYVEAALHGALQAGHNGGWAPLCIGSHYAVRTTALCDIGGLGPELAEDHSTTLMMNAKGWSGVHALDAIANGEGPRTFADMVTQEYQWSKSLAILLFRYTPRYFGALPLRLKAQFLFAQLWYSLFSLTMAATVVMPVIALLTHQVWANVSYISYFAYVSAVTASILLLMRWVKSTGCFRPRNAKVVSWEGTIFLFARWPWSLLGISSAIMDCIRGREFVFRVTPKTAGIDVRPPLRVVLPYLFISLVCSVPLLIVTDAGNARGFYVISILNALIYLVIALLVVVAHARESGQHASLLRLIIGDGQLVRRGLFLTALLALSVGISARLVEGVNALLWRDGDMPAIASAAAPAPILIGAYDPEHVFADDERTINIEHIFVGLADPATAMLIQDSYQYAVRRNRQLMVTIEPWPKISRTGQTLLQDIRTGDYNQEIDATCQSIRSLNAPVLVRWAHEMETVTGRYPWATTKPIDYIGTYRYFVKRCRGAASQMQFVWSPRGDKTLAAFFPGQKYVDYVGLSLFDCPACGVWPAGDRHSTADILKEKYRRVRHYNLPVIVAELGVSGSPEQQRNELIALRHTMSTLPLLKAMVYFNAPDALGTWPLPHRPDWRIPLSLLDLIAAEDLS</sequence>
<gene>
    <name evidence="13" type="ORF">EV677_2885</name>
</gene>
<keyword evidence="2" id="KW-0328">Glycosyltransferase</keyword>
<feature type="transmembrane region" description="Helical" evidence="11">
    <location>
        <begin position="85"/>
        <end position="106"/>
    </location>
</feature>
<comment type="caution">
    <text evidence="13">The sequence shown here is derived from an EMBL/GenBank/DDBJ whole genome shotgun (WGS) entry which is preliminary data.</text>
</comment>
<reference evidence="13 14" key="1">
    <citation type="submission" date="2019-03" db="EMBL/GenBank/DDBJ databases">
        <title>Genomic Encyclopedia of Type Strains, Phase IV (KMG-IV): sequencing the most valuable type-strain genomes for metagenomic binning, comparative biology and taxonomic classification.</title>
        <authorList>
            <person name="Goeker M."/>
        </authorList>
    </citation>
    <scope>NUCLEOTIDE SEQUENCE [LARGE SCALE GENOMIC DNA]</scope>
    <source>
        <strain evidence="13 14">DSM 18555</strain>
    </source>
</reference>
<keyword evidence="5 9" id="KW-0378">Hydrolase</keyword>
<dbReference type="AlphaFoldDB" id="A0A4R6G348"/>
<feature type="region of interest" description="Disordered" evidence="10">
    <location>
        <begin position="1"/>
        <end position="23"/>
    </location>
</feature>
<dbReference type="InterPro" id="IPR029044">
    <property type="entry name" value="Nucleotide-diphossugar_trans"/>
</dbReference>
<evidence type="ECO:0000256" key="5">
    <source>
        <dbReference type="ARBA" id="ARBA00022801"/>
    </source>
</evidence>
<feature type="transmembrane region" description="Helical" evidence="11">
    <location>
        <begin position="419"/>
        <end position="437"/>
    </location>
</feature>
<dbReference type="Pfam" id="PF02156">
    <property type="entry name" value="Glyco_hydro_26"/>
    <property type="match status" value="1"/>
</dbReference>
<evidence type="ECO:0000313" key="13">
    <source>
        <dbReference type="EMBL" id="TDN88015.1"/>
    </source>
</evidence>
<dbReference type="GO" id="GO:0004553">
    <property type="term" value="F:hydrolase activity, hydrolyzing O-glycosyl compounds"/>
    <property type="evidence" value="ECO:0007669"/>
    <property type="project" value="InterPro"/>
</dbReference>
<accession>A0A4R6G348</accession>
<dbReference type="InterPro" id="IPR022790">
    <property type="entry name" value="GH26_dom"/>
</dbReference>
<organism evidence="13 14">
    <name type="scientific">Herminiimonas fonticola</name>
    <dbReference type="NCBI Taxonomy" id="303380"/>
    <lineage>
        <taxon>Bacteria</taxon>
        <taxon>Pseudomonadati</taxon>
        <taxon>Pseudomonadota</taxon>
        <taxon>Betaproteobacteria</taxon>
        <taxon>Burkholderiales</taxon>
        <taxon>Oxalobacteraceae</taxon>
        <taxon>Herminiimonas</taxon>
    </lineage>
</organism>
<evidence type="ECO:0000256" key="10">
    <source>
        <dbReference type="SAM" id="MobiDB-lite"/>
    </source>
</evidence>
<evidence type="ECO:0000256" key="3">
    <source>
        <dbReference type="ARBA" id="ARBA00022679"/>
    </source>
</evidence>
<keyword evidence="4 11" id="KW-0812">Transmembrane</keyword>
<comment type="subcellular location">
    <subcellularLocation>
        <location evidence="1">Membrane</location>
        <topology evidence="1">Multi-pass membrane protein</topology>
    </subcellularLocation>
</comment>
<dbReference type="SUPFAM" id="SSF51445">
    <property type="entry name" value="(Trans)glycosidases"/>
    <property type="match status" value="1"/>
</dbReference>
<keyword evidence="6 11" id="KW-1133">Transmembrane helix</keyword>
<dbReference type="EMBL" id="SNWF01000008">
    <property type="protein sequence ID" value="TDN88015.1"/>
    <property type="molecule type" value="Genomic_DNA"/>
</dbReference>
<dbReference type="PANTHER" id="PTHR43867:SF2">
    <property type="entry name" value="CELLULOSE SYNTHASE CATALYTIC SUBUNIT A [UDP-FORMING]"/>
    <property type="match status" value="1"/>
</dbReference>
<feature type="active site" description="Nucleophile" evidence="9">
    <location>
        <position position="823"/>
    </location>
</feature>
<evidence type="ECO:0000256" key="1">
    <source>
        <dbReference type="ARBA" id="ARBA00004141"/>
    </source>
</evidence>
<feature type="active site" description="Proton donor" evidence="9">
    <location>
        <position position="719"/>
    </location>
</feature>
<keyword evidence="7 11" id="KW-0472">Membrane</keyword>
<evidence type="ECO:0000256" key="8">
    <source>
        <dbReference type="ARBA" id="ARBA00023295"/>
    </source>
</evidence>
<protein>
    <submittedName>
        <fullName evidence="13">Cellulose synthase (UDP-forming)</fullName>
    </submittedName>
</protein>
<comment type="similarity">
    <text evidence="9">Belongs to the glycosyl hydrolase 26 family.</text>
</comment>
<keyword evidence="8 9" id="KW-0326">Glycosidase</keyword>
<feature type="transmembrane region" description="Helical" evidence="11">
    <location>
        <begin position="385"/>
        <end position="407"/>
    </location>
</feature>
<feature type="transmembrane region" description="Helical" evidence="11">
    <location>
        <begin position="571"/>
        <end position="593"/>
    </location>
</feature>
<evidence type="ECO:0000313" key="14">
    <source>
        <dbReference type="Proteomes" id="UP000294737"/>
    </source>
</evidence>
<dbReference type="InterPro" id="IPR017853">
    <property type="entry name" value="GH"/>
</dbReference>
<evidence type="ECO:0000259" key="12">
    <source>
        <dbReference type="PROSITE" id="PS51764"/>
    </source>
</evidence>
<evidence type="ECO:0000256" key="9">
    <source>
        <dbReference type="PROSITE-ProRule" id="PRU01100"/>
    </source>
</evidence>
<evidence type="ECO:0000256" key="2">
    <source>
        <dbReference type="ARBA" id="ARBA00022676"/>
    </source>
</evidence>
<dbReference type="InterPro" id="IPR050321">
    <property type="entry name" value="Glycosyltr_2/OpgH_subfam"/>
</dbReference>